<evidence type="ECO:0000256" key="8">
    <source>
        <dbReference type="SAM" id="MobiDB-lite"/>
    </source>
</evidence>
<dbReference type="FunFam" id="3.40.50.150:FF:000432">
    <property type="entry name" value="Unplaced genomic scaffold supercont2.10, whole genome shotgun sequence"/>
    <property type="match status" value="1"/>
</dbReference>
<dbReference type="Gene3D" id="3.40.50.150">
    <property type="entry name" value="Vaccinia Virus protein VP39"/>
    <property type="match status" value="1"/>
</dbReference>
<dbReference type="OrthoDB" id="194443at2759"/>
<gene>
    <name evidence="9" type="ORF">EIP91_011642</name>
</gene>
<dbReference type="InterPro" id="IPR019012">
    <property type="entry name" value="RNA_cap_Gua-N2-MeTrfase"/>
</dbReference>
<dbReference type="InterPro" id="IPR029063">
    <property type="entry name" value="SAM-dependent_MTases_sf"/>
</dbReference>
<feature type="region of interest" description="Disordered" evidence="8">
    <location>
        <begin position="45"/>
        <end position="80"/>
    </location>
</feature>
<evidence type="ECO:0000313" key="10">
    <source>
        <dbReference type="Proteomes" id="UP000292702"/>
    </source>
</evidence>
<name>A0A4R0RI38_9APHY</name>
<organism evidence="9 10">
    <name type="scientific">Steccherinum ochraceum</name>
    <dbReference type="NCBI Taxonomy" id="92696"/>
    <lineage>
        <taxon>Eukaryota</taxon>
        <taxon>Fungi</taxon>
        <taxon>Dikarya</taxon>
        <taxon>Basidiomycota</taxon>
        <taxon>Agaricomycotina</taxon>
        <taxon>Agaricomycetes</taxon>
        <taxon>Polyporales</taxon>
        <taxon>Steccherinaceae</taxon>
        <taxon>Steccherinum</taxon>
    </lineage>
</organism>
<comment type="catalytic activity">
    <reaction evidence="6">
        <text>a 5'-end (N(7)-methyl 5'-triphosphoguanosine)-ribonucleoside in snRNA + S-adenosyl-L-methionine = a 5'-end (N(2),N(7)-dimethyl 5'-triphosphoguanosine)-ribonucleoside in snRNA + S-adenosyl-L-homocysteine + H(+)</text>
        <dbReference type="Rhea" id="RHEA:78471"/>
        <dbReference type="Rhea" id="RHEA-COMP:19085"/>
        <dbReference type="Rhea" id="RHEA-COMP:19087"/>
        <dbReference type="ChEBI" id="CHEBI:15378"/>
        <dbReference type="ChEBI" id="CHEBI:57856"/>
        <dbReference type="ChEBI" id="CHEBI:59789"/>
        <dbReference type="ChEBI" id="CHEBI:156461"/>
        <dbReference type="ChEBI" id="CHEBI:172880"/>
    </reaction>
    <physiologicalReaction direction="left-to-right" evidence="6">
        <dbReference type="Rhea" id="RHEA:78472"/>
    </physiologicalReaction>
</comment>
<dbReference type="Proteomes" id="UP000292702">
    <property type="component" value="Unassembled WGS sequence"/>
</dbReference>
<dbReference type="PANTHER" id="PTHR14741">
    <property type="entry name" value="S-ADENOSYLMETHIONINE-DEPENDENT METHYLTRANSFERASE RELATED"/>
    <property type="match status" value="1"/>
</dbReference>
<feature type="region of interest" description="Disordered" evidence="8">
    <location>
        <begin position="310"/>
        <end position="333"/>
    </location>
</feature>
<accession>A0A4R0RI38</accession>
<evidence type="ECO:0000256" key="1">
    <source>
        <dbReference type="ARBA" id="ARBA00018517"/>
    </source>
</evidence>
<dbReference type="AlphaFoldDB" id="A0A4R0RI38"/>
<evidence type="ECO:0000256" key="2">
    <source>
        <dbReference type="ARBA" id="ARBA00025783"/>
    </source>
</evidence>
<evidence type="ECO:0000256" key="5">
    <source>
        <dbReference type="ARBA" id="ARBA00048763"/>
    </source>
</evidence>
<sequence>MGKRKNLGGLARFVQNAFQAEASSSSELVQAESVVTAVEEVVTASQSAAGTTRTSSQIEEENVEQELMSESTRRRPAKKRKIGLLGPGYEKYDATGLAPHYTNIKQVPEKLKKYFSQRNRYFSLYSEGCLLDEEGWYSVTPELIADRIADRCRCGTVLDAFCGVGGNAIAFAKTCERVIALDTSPVRLALARHNAAIYGVSDRIEFILADYISFAKSYLSHPTPNQQRRIDVVFLSPPWGGPEYLSGVPSEAAIEKDSNSEHPEYNLSSIKPIHGAELFRLSRRITTNIAYFLPRNTSVQEISDLITEERVRESDAKDEQEGKGKAKDVPERVEVEEEWMGSKLKALTCYFGGLAAGQEHLYE</sequence>
<comment type="catalytic activity">
    <reaction evidence="4">
        <text>a 5'-end (N(7)-methyl 5'-triphosphoguanosine)-ribonucleoside in snoRNA + S-adenosyl-L-methionine = a 5'-end (N(2),N(7)-dimethyl 5'-triphosphoguanosine)-ribonucleoside in snoRNA + S-adenosyl-L-homocysteine + H(+)</text>
        <dbReference type="Rhea" id="RHEA:78475"/>
        <dbReference type="Rhea" id="RHEA-COMP:19086"/>
        <dbReference type="Rhea" id="RHEA-COMP:19088"/>
        <dbReference type="ChEBI" id="CHEBI:15378"/>
        <dbReference type="ChEBI" id="CHEBI:57856"/>
        <dbReference type="ChEBI" id="CHEBI:59789"/>
        <dbReference type="ChEBI" id="CHEBI:156461"/>
        <dbReference type="ChEBI" id="CHEBI:172880"/>
    </reaction>
    <physiologicalReaction direction="left-to-right" evidence="4">
        <dbReference type="Rhea" id="RHEA:78476"/>
    </physiologicalReaction>
</comment>
<dbReference type="GO" id="GO:0005634">
    <property type="term" value="C:nucleus"/>
    <property type="evidence" value="ECO:0007669"/>
    <property type="project" value="TreeGrafter"/>
</dbReference>
<evidence type="ECO:0000256" key="6">
    <source>
        <dbReference type="ARBA" id="ARBA00049075"/>
    </source>
</evidence>
<evidence type="ECO:0000313" key="9">
    <source>
        <dbReference type="EMBL" id="TCD68031.1"/>
    </source>
</evidence>
<reference evidence="9 10" key="1">
    <citation type="submission" date="2018-11" db="EMBL/GenBank/DDBJ databases">
        <title>Genome assembly of Steccherinum ochraceum LE-BIN_3174, the white-rot fungus of the Steccherinaceae family (The Residual Polyporoid clade, Polyporales, Basidiomycota).</title>
        <authorList>
            <person name="Fedorova T.V."/>
            <person name="Glazunova O.A."/>
            <person name="Landesman E.O."/>
            <person name="Moiseenko K.V."/>
            <person name="Psurtseva N.V."/>
            <person name="Savinova O.S."/>
            <person name="Shakhova N.V."/>
            <person name="Tyazhelova T.V."/>
            <person name="Vasina D.V."/>
        </authorList>
    </citation>
    <scope>NUCLEOTIDE SEQUENCE [LARGE SCALE GENOMIC DNA]</scope>
    <source>
        <strain evidence="9 10">LE-BIN_3174</strain>
    </source>
</reference>
<keyword evidence="10" id="KW-1185">Reference proteome</keyword>
<dbReference type="Pfam" id="PF09445">
    <property type="entry name" value="Methyltransf_15"/>
    <property type="match status" value="1"/>
</dbReference>
<dbReference type="EMBL" id="RWJN01000078">
    <property type="protein sequence ID" value="TCD68031.1"/>
    <property type="molecule type" value="Genomic_DNA"/>
</dbReference>
<comment type="caution">
    <text evidence="9">The sequence shown here is derived from an EMBL/GenBank/DDBJ whole genome shotgun (WGS) entry which is preliminary data.</text>
</comment>
<proteinExistence type="inferred from homology"/>
<evidence type="ECO:0000256" key="3">
    <source>
        <dbReference type="ARBA" id="ARBA00047418"/>
    </source>
</evidence>
<comment type="catalytic activity">
    <reaction evidence="3">
        <text>a 5'-end (N(2),N(7)-dimethyl 5'-triphosphoguanosine)-ribonucleoside in snoRNA + S-adenosyl-L-methionine = a 5'-end (N(2),N(2),N(7)-trimethyl 5'-triphosphoguanosine)-ribonucleoside in snoRNA + S-adenosyl-L-homocysteine + H(+)</text>
        <dbReference type="Rhea" id="RHEA:78507"/>
        <dbReference type="Rhea" id="RHEA-COMP:19088"/>
        <dbReference type="Rhea" id="RHEA-COMP:19090"/>
        <dbReference type="ChEBI" id="CHEBI:15378"/>
        <dbReference type="ChEBI" id="CHEBI:57856"/>
        <dbReference type="ChEBI" id="CHEBI:59789"/>
        <dbReference type="ChEBI" id="CHEBI:167623"/>
        <dbReference type="ChEBI" id="CHEBI:172880"/>
    </reaction>
    <physiologicalReaction direction="left-to-right" evidence="3">
        <dbReference type="Rhea" id="RHEA:78508"/>
    </physiologicalReaction>
</comment>
<protein>
    <recommendedName>
        <fullName evidence="1">Trimethylguanosine synthase</fullName>
    </recommendedName>
    <alternativeName>
        <fullName evidence="7">Cap-specific guanine-N(2) methyltransferase</fullName>
    </alternativeName>
</protein>
<feature type="compositionally biased region" description="Polar residues" evidence="8">
    <location>
        <begin position="47"/>
        <end position="57"/>
    </location>
</feature>
<evidence type="ECO:0000256" key="4">
    <source>
        <dbReference type="ARBA" id="ARBA00048740"/>
    </source>
</evidence>
<dbReference type="PANTHER" id="PTHR14741:SF32">
    <property type="entry name" value="TRIMETHYLGUANOSINE SYNTHASE"/>
    <property type="match status" value="1"/>
</dbReference>
<dbReference type="GO" id="GO:0071164">
    <property type="term" value="F:RNA cap trimethylguanosine synthase activity"/>
    <property type="evidence" value="ECO:0007669"/>
    <property type="project" value="TreeGrafter"/>
</dbReference>
<dbReference type="STRING" id="92696.A0A4R0RI38"/>
<dbReference type="CDD" id="cd02440">
    <property type="entry name" value="AdoMet_MTases"/>
    <property type="match status" value="1"/>
</dbReference>
<dbReference type="SUPFAM" id="SSF53335">
    <property type="entry name" value="S-adenosyl-L-methionine-dependent methyltransferases"/>
    <property type="match status" value="1"/>
</dbReference>
<comment type="similarity">
    <text evidence="2">Belongs to the methyltransferase superfamily. Trimethylguanosine synthase family.</text>
</comment>
<comment type="catalytic activity">
    <reaction evidence="5">
        <text>a 5'-end (N(2),N(7)-dimethyl 5'-triphosphoguanosine)-ribonucleoside in snRNA + S-adenosyl-L-methionine = a 5'-end (N(2),N(2),N(7)-trimethyl 5'-triphosphoguanosine)-ribonucleoside in snRNA + S-adenosyl-L-homocysteine + H(+)</text>
        <dbReference type="Rhea" id="RHEA:78479"/>
        <dbReference type="Rhea" id="RHEA-COMP:19087"/>
        <dbReference type="Rhea" id="RHEA-COMP:19089"/>
        <dbReference type="ChEBI" id="CHEBI:15378"/>
        <dbReference type="ChEBI" id="CHEBI:57856"/>
        <dbReference type="ChEBI" id="CHEBI:59789"/>
        <dbReference type="ChEBI" id="CHEBI:167623"/>
        <dbReference type="ChEBI" id="CHEBI:172880"/>
    </reaction>
    <physiologicalReaction direction="left-to-right" evidence="5">
        <dbReference type="Rhea" id="RHEA:78480"/>
    </physiologicalReaction>
</comment>
<evidence type="ECO:0000256" key="7">
    <source>
        <dbReference type="ARBA" id="ARBA00049790"/>
    </source>
</evidence>